<proteinExistence type="predicted"/>
<evidence type="ECO:0008006" key="4">
    <source>
        <dbReference type="Google" id="ProtNLM"/>
    </source>
</evidence>
<dbReference type="PANTHER" id="PTHR46119:SF8">
    <property type="entry name" value="OS08G0405700 PROTEIN"/>
    <property type="match status" value="1"/>
</dbReference>
<dbReference type="InterPro" id="IPR006121">
    <property type="entry name" value="HMA_dom"/>
</dbReference>
<reference evidence="2 3" key="1">
    <citation type="submission" date="2020-04" db="EMBL/GenBank/DDBJ databases">
        <title>Plant Genome Project.</title>
        <authorList>
            <person name="Zhang R.-G."/>
        </authorList>
    </citation>
    <scope>NUCLEOTIDE SEQUENCE [LARGE SCALE GENOMIC DNA]</scope>
    <source>
        <strain evidence="2">YNK0</strain>
        <tissue evidence="2">Leaf</tissue>
    </source>
</reference>
<dbReference type="AlphaFoldDB" id="A0A834ZDD2"/>
<dbReference type="Gene3D" id="3.30.70.100">
    <property type="match status" value="1"/>
</dbReference>
<evidence type="ECO:0000256" key="1">
    <source>
        <dbReference type="SAM" id="MobiDB-lite"/>
    </source>
</evidence>
<name>A0A834ZDD2_TETSI</name>
<dbReference type="EMBL" id="JABCRI010000006">
    <property type="protein sequence ID" value="KAF8404546.1"/>
    <property type="molecule type" value="Genomic_DNA"/>
</dbReference>
<dbReference type="CDD" id="cd00371">
    <property type="entry name" value="HMA"/>
    <property type="match status" value="1"/>
</dbReference>
<comment type="caution">
    <text evidence="2">The sequence shown here is derived from an EMBL/GenBank/DDBJ whole genome shotgun (WGS) entry which is preliminary data.</text>
</comment>
<sequence length="269" mass="29977">MDLNRTKKMRGFMCQSPAATAVCMIGDPRSVIAPRRPDRTLVDHARFINNPKYSRLVQSRRFAMGDHSRSVSMSSISRERERKPSKIFTTPTSLTSSDHVFQVVVMRVSLHCQGCAGKVKKHLSKMEGNSGDVIQYRSGDEEGNCDGARVTCGSSREHIKSEKSGVLALLKEMEMGATLIWVILKLCHECRGKRMSGCRPCFGTCCAILGPGIVGMRDIWNAVRWIWNEWQINVKINGRCDLHGGDDVDESRDGANDKWRMVATVGNSA</sequence>
<feature type="region of interest" description="Disordered" evidence="1">
    <location>
        <begin position="67"/>
        <end position="90"/>
    </location>
</feature>
<evidence type="ECO:0000313" key="2">
    <source>
        <dbReference type="EMBL" id="KAF8404546.1"/>
    </source>
</evidence>
<dbReference type="SUPFAM" id="SSF55008">
    <property type="entry name" value="HMA, heavy metal-associated domain"/>
    <property type="match status" value="1"/>
</dbReference>
<dbReference type="Proteomes" id="UP000655225">
    <property type="component" value="Unassembled WGS sequence"/>
</dbReference>
<dbReference type="PANTHER" id="PTHR46119">
    <property type="entry name" value="OS08G0405700 PROTEIN"/>
    <property type="match status" value="1"/>
</dbReference>
<dbReference type="GO" id="GO:0046872">
    <property type="term" value="F:metal ion binding"/>
    <property type="evidence" value="ECO:0007669"/>
    <property type="project" value="InterPro"/>
</dbReference>
<accession>A0A834ZDD2</accession>
<dbReference type="InterPro" id="IPR036163">
    <property type="entry name" value="HMA_dom_sf"/>
</dbReference>
<keyword evidence="3" id="KW-1185">Reference proteome</keyword>
<dbReference type="OrthoDB" id="689350at2759"/>
<dbReference type="InterPro" id="IPR044526">
    <property type="entry name" value="NAKR1-3"/>
</dbReference>
<organism evidence="2 3">
    <name type="scientific">Tetracentron sinense</name>
    <name type="common">Spur-leaf</name>
    <dbReference type="NCBI Taxonomy" id="13715"/>
    <lineage>
        <taxon>Eukaryota</taxon>
        <taxon>Viridiplantae</taxon>
        <taxon>Streptophyta</taxon>
        <taxon>Embryophyta</taxon>
        <taxon>Tracheophyta</taxon>
        <taxon>Spermatophyta</taxon>
        <taxon>Magnoliopsida</taxon>
        <taxon>Trochodendrales</taxon>
        <taxon>Trochodendraceae</taxon>
        <taxon>Tetracentron</taxon>
    </lineage>
</organism>
<evidence type="ECO:0000313" key="3">
    <source>
        <dbReference type="Proteomes" id="UP000655225"/>
    </source>
</evidence>
<gene>
    <name evidence="2" type="ORF">HHK36_009433</name>
</gene>
<protein>
    <recommendedName>
        <fullName evidence="4">HMA domain-containing protein</fullName>
    </recommendedName>
</protein>